<dbReference type="AlphaFoldDB" id="A0A9W9LI90"/>
<dbReference type="EMBL" id="JAPQKN010000006">
    <property type="protein sequence ID" value="KAJ5157244.1"/>
    <property type="molecule type" value="Genomic_DNA"/>
</dbReference>
<evidence type="ECO:0000259" key="3">
    <source>
        <dbReference type="Pfam" id="PF09631"/>
    </source>
</evidence>
<evidence type="ECO:0000313" key="5">
    <source>
        <dbReference type="Proteomes" id="UP001149163"/>
    </source>
</evidence>
<evidence type="ECO:0000256" key="2">
    <source>
        <dbReference type="ARBA" id="ARBA00022694"/>
    </source>
</evidence>
<comment type="similarity">
    <text evidence="1">Belongs to the SEN15 family.</text>
</comment>
<dbReference type="GO" id="GO:0000379">
    <property type="term" value="P:tRNA-type intron splice site recognition and cleavage"/>
    <property type="evidence" value="ECO:0007669"/>
    <property type="project" value="InterPro"/>
</dbReference>
<dbReference type="InterPro" id="IPR036167">
    <property type="entry name" value="tRNA_intron_Endo_cat-like_sf"/>
</dbReference>
<dbReference type="OrthoDB" id="10002170at2759"/>
<comment type="caution">
    <text evidence="4">The sequence shown here is derived from an EMBL/GenBank/DDBJ whole genome shotgun (WGS) entry which is preliminary data.</text>
</comment>
<evidence type="ECO:0000313" key="4">
    <source>
        <dbReference type="EMBL" id="KAJ5157244.1"/>
    </source>
</evidence>
<evidence type="ECO:0000256" key="1">
    <source>
        <dbReference type="ARBA" id="ARBA00006091"/>
    </source>
</evidence>
<dbReference type="Gene3D" id="3.40.1350.10">
    <property type="match status" value="1"/>
</dbReference>
<dbReference type="GO" id="GO:0000213">
    <property type="term" value="F:tRNA-intron lyase activity"/>
    <property type="evidence" value="ECO:0007669"/>
    <property type="project" value="TreeGrafter"/>
</dbReference>
<organism evidence="4 5">
    <name type="scientific">Penicillium canariense</name>
    <dbReference type="NCBI Taxonomy" id="189055"/>
    <lineage>
        <taxon>Eukaryota</taxon>
        <taxon>Fungi</taxon>
        <taxon>Dikarya</taxon>
        <taxon>Ascomycota</taxon>
        <taxon>Pezizomycotina</taxon>
        <taxon>Eurotiomycetes</taxon>
        <taxon>Eurotiomycetidae</taxon>
        <taxon>Eurotiales</taxon>
        <taxon>Aspergillaceae</taxon>
        <taxon>Penicillium</taxon>
    </lineage>
</organism>
<dbReference type="GO" id="GO:0003676">
    <property type="term" value="F:nucleic acid binding"/>
    <property type="evidence" value="ECO:0007669"/>
    <property type="project" value="InterPro"/>
</dbReference>
<accession>A0A9W9LI90</accession>
<proteinExistence type="inferred from homology"/>
<dbReference type="InterPro" id="IPR011856">
    <property type="entry name" value="tRNA_endonuc-like_dom_sf"/>
</dbReference>
<keyword evidence="5" id="KW-1185">Reference proteome</keyword>
<dbReference type="Pfam" id="PF09631">
    <property type="entry name" value="Sen15"/>
    <property type="match status" value="1"/>
</dbReference>
<gene>
    <name evidence="4" type="ORF">N7482_008344</name>
</gene>
<dbReference type="InterPro" id="IPR018593">
    <property type="entry name" value="tRNA-endonuc_su_Sen15"/>
</dbReference>
<protein>
    <recommendedName>
        <fullName evidence="3">tRNA-splicing endonuclease subunit Sen15 domain-containing protein</fullName>
    </recommendedName>
</protein>
<dbReference type="PANTHER" id="PTHR28518:SF1">
    <property type="entry name" value="TRNA-SPLICING ENDONUCLEASE SUBUNIT SEN15"/>
    <property type="match status" value="1"/>
</dbReference>
<dbReference type="RefSeq" id="XP_056540233.1">
    <property type="nucleotide sequence ID" value="XM_056690468.1"/>
</dbReference>
<dbReference type="GeneID" id="81429644"/>
<dbReference type="InterPro" id="IPR042777">
    <property type="entry name" value="Sen15_fungi"/>
</dbReference>
<reference evidence="4" key="2">
    <citation type="journal article" date="2023" name="IMA Fungus">
        <title>Comparative genomic study of the Penicillium genus elucidates a diverse pangenome and 15 lateral gene transfer events.</title>
        <authorList>
            <person name="Petersen C."/>
            <person name="Sorensen T."/>
            <person name="Nielsen M.R."/>
            <person name="Sondergaard T.E."/>
            <person name="Sorensen J.L."/>
            <person name="Fitzpatrick D.A."/>
            <person name="Frisvad J.C."/>
            <person name="Nielsen K.L."/>
        </authorList>
    </citation>
    <scope>NUCLEOTIDE SEQUENCE</scope>
    <source>
        <strain evidence="4">IBT 26290</strain>
    </source>
</reference>
<dbReference type="Proteomes" id="UP001149163">
    <property type="component" value="Unassembled WGS sequence"/>
</dbReference>
<dbReference type="PANTHER" id="PTHR28518">
    <property type="entry name" value="TRNA-SPLICING ENDONUCLEASE SUBUNIT SEN15"/>
    <property type="match status" value="1"/>
</dbReference>
<feature type="domain" description="tRNA-splicing endonuclease subunit Sen15" evidence="3">
    <location>
        <begin position="36"/>
        <end position="151"/>
    </location>
</feature>
<reference evidence="4" key="1">
    <citation type="submission" date="2022-11" db="EMBL/GenBank/DDBJ databases">
        <authorList>
            <person name="Petersen C."/>
        </authorList>
    </citation>
    <scope>NUCLEOTIDE SEQUENCE</scope>
    <source>
        <strain evidence="4">IBT 26290</strain>
    </source>
</reference>
<name>A0A9W9LI90_9EURO</name>
<sequence>MVPQQTESPSLELSALTKLIDSSSASGRPLAATTIQILHNLQHQHLWTSLQIHDISTPSNATGMGNIEGSISTAFDTPPTLISGIPPHRVYTHPDEQLFMLEKGIQEDDLQPERLFVIPTAQGQPWSLRRMAAVFDALPSLESSQREPVISTEATDTVDSEKAKKLDEYYERKGHARVTKEWGTKRVLLAMVNKGMGGEGTVVYYIVQEGEVKPRQN</sequence>
<keyword evidence="2" id="KW-0819">tRNA processing</keyword>
<dbReference type="SUPFAM" id="SSF53032">
    <property type="entry name" value="tRNA-intron endonuclease catalytic domain-like"/>
    <property type="match status" value="1"/>
</dbReference>
<dbReference type="GO" id="GO:0000214">
    <property type="term" value="C:tRNA-intron endonuclease complex"/>
    <property type="evidence" value="ECO:0007669"/>
    <property type="project" value="InterPro"/>
</dbReference>
<dbReference type="FunFam" id="3.40.1350.10:FF:000012">
    <property type="entry name" value="Probable tRNA-splicing endonuclease subunit sen-15"/>
    <property type="match status" value="1"/>
</dbReference>